<accession>A0AAX3QSU2</accession>
<name>A0AAX3QSU2_PARDI</name>
<feature type="domain" description="LicD/FKTN/FKRP nucleotidyltransferase" evidence="1">
    <location>
        <begin position="44"/>
        <end position="276"/>
    </location>
</feature>
<organism evidence="2 3">
    <name type="scientific">Parabacteroides distasonis</name>
    <dbReference type="NCBI Taxonomy" id="823"/>
    <lineage>
        <taxon>Bacteria</taxon>
        <taxon>Pseudomonadati</taxon>
        <taxon>Bacteroidota</taxon>
        <taxon>Bacteroidia</taxon>
        <taxon>Bacteroidales</taxon>
        <taxon>Tannerellaceae</taxon>
        <taxon>Parabacteroides</taxon>
    </lineage>
</organism>
<dbReference type="InterPro" id="IPR007074">
    <property type="entry name" value="LicD/FKTN/FKRP_NTP_transf"/>
</dbReference>
<evidence type="ECO:0000259" key="1">
    <source>
        <dbReference type="Pfam" id="PF04991"/>
    </source>
</evidence>
<sequence length="301" mass="35374">MKRTTDCLNDDVKRSDGFYELSDDERYKLKQCLMEIYQDITFICKKYNLTFMLGGGSALGAVRHKGFIPWDDDLDLMMSREDYNKLIKVFPKEVGDKYIISYPNRNCNSMTLFLKIIKRNTLMKYWDDTDDYISGIYIDVFPMEGVPNDPILRCLKGIFVFVMRKISTSVKIYRRKNDSLKRKMNLNSISCLYYKLSITIGAIFSFVGEKRLDYFFDRFVSSDKNTKYMTIPTGRKSYFGELLPYSVFFPVSKGIFEGVEVNLPNQVDIYLTNLYGDYMKIPPAEKRERHYFTDFSLDVTK</sequence>
<reference evidence="2" key="1">
    <citation type="submission" date="2023-03" db="EMBL/GenBank/DDBJ databases">
        <title>Parabacteroides distasonis, a bacteria resistant against UC.</title>
        <authorList>
            <person name="Dai W."/>
        </authorList>
    </citation>
    <scope>NUCLEOTIDE SEQUENCE</scope>
    <source>
        <strain evidence="2">F1-28</strain>
    </source>
</reference>
<dbReference type="EMBL" id="CP120353">
    <property type="protein sequence ID" value="WET65756.1"/>
    <property type="molecule type" value="Genomic_DNA"/>
</dbReference>
<dbReference type="PANTHER" id="PTHR43404">
    <property type="entry name" value="LIPOPOLYSACCHARIDE CHOLINEPHOSPHOTRANSFERASE LICD"/>
    <property type="match status" value="1"/>
</dbReference>
<dbReference type="Proteomes" id="UP001221009">
    <property type="component" value="Chromosome"/>
</dbReference>
<evidence type="ECO:0000313" key="3">
    <source>
        <dbReference type="Proteomes" id="UP001221009"/>
    </source>
</evidence>
<dbReference type="GO" id="GO:0009100">
    <property type="term" value="P:glycoprotein metabolic process"/>
    <property type="evidence" value="ECO:0007669"/>
    <property type="project" value="UniProtKB-ARBA"/>
</dbReference>
<dbReference type="AlphaFoldDB" id="A0AAX3QSU2"/>
<dbReference type="Pfam" id="PF04991">
    <property type="entry name" value="LicD"/>
    <property type="match status" value="1"/>
</dbReference>
<proteinExistence type="predicted"/>
<dbReference type="RefSeq" id="WP_181987501.1">
    <property type="nucleotide sequence ID" value="NZ_CP120353.1"/>
</dbReference>
<evidence type="ECO:0000313" key="2">
    <source>
        <dbReference type="EMBL" id="WET65756.1"/>
    </source>
</evidence>
<gene>
    <name evidence="2" type="ORF">P2T59_07145</name>
</gene>
<protein>
    <submittedName>
        <fullName evidence="2">LicD family protein</fullName>
    </submittedName>
</protein>
<dbReference type="PANTHER" id="PTHR43404:SF2">
    <property type="entry name" value="LIPOPOLYSACCHARIDE CHOLINEPHOSPHOTRANSFERASE LICD"/>
    <property type="match status" value="1"/>
</dbReference>
<dbReference type="InterPro" id="IPR052942">
    <property type="entry name" value="LPS_cholinephosphotransferase"/>
</dbReference>